<dbReference type="Gene3D" id="3.50.50.60">
    <property type="entry name" value="FAD/NAD(P)-binding domain"/>
    <property type="match status" value="1"/>
</dbReference>
<evidence type="ECO:0000313" key="9">
    <source>
        <dbReference type="Proteomes" id="UP000660668"/>
    </source>
</evidence>
<dbReference type="Pfam" id="PF05199">
    <property type="entry name" value="GMC_oxred_C"/>
    <property type="match status" value="1"/>
</dbReference>
<dbReference type="AlphaFoldDB" id="A0A930VTT1"/>
<gene>
    <name evidence="8" type="ORF">ISU10_18500</name>
</gene>
<accession>A0A930VTT1</accession>
<keyword evidence="5" id="KW-0560">Oxidoreductase</keyword>
<proteinExistence type="inferred from homology"/>
<evidence type="ECO:0000256" key="6">
    <source>
        <dbReference type="SAM" id="MobiDB-lite"/>
    </source>
</evidence>
<feature type="domain" description="Glucose-methanol-choline oxidoreductase C-terminal" evidence="7">
    <location>
        <begin position="90"/>
        <end position="206"/>
    </location>
</feature>
<comment type="cofactor">
    <cofactor evidence="1">
        <name>FAD</name>
        <dbReference type="ChEBI" id="CHEBI:57692"/>
    </cofactor>
</comment>
<sequence>MPHEVHAYKGITTTGMIDDFSGNAPDDVGYVGGFNLVTVSMGMATLSIFAQPGSLISKPGSRGNWCPDLVRLMDNYTHLAGLHFVGEDMPNPNNGVTLHPTAKDAFGMPVSVLEYNDHPNNVAMRRRGWDKAKEIFEAAGAEEILEVPPFPDTHLLGTCRMGDDPATSVVNRYGRAHDVENLFIADGSVFPTSTAENPSLTISALAIRQAHHMMSIMAGEEEEATTAIGLGPPRRQRRGAEWDQPLPVRDPLPAPAAAGRLRCLALRGCASRGCAHGRHDRHPRCGAGRPIDWGTGRSW</sequence>
<dbReference type="InterPro" id="IPR036188">
    <property type="entry name" value="FAD/NAD-bd_sf"/>
</dbReference>
<evidence type="ECO:0000259" key="7">
    <source>
        <dbReference type="Pfam" id="PF05199"/>
    </source>
</evidence>
<dbReference type="InterPro" id="IPR051473">
    <property type="entry name" value="P2Ox-like"/>
</dbReference>
<evidence type="ECO:0000256" key="2">
    <source>
        <dbReference type="ARBA" id="ARBA00010790"/>
    </source>
</evidence>
<dbReference type="Proteomes" id="UP000660668">
    <property type="component" value="Unassembled WGS sequence"/>
</dbReference>
<organism evidence="8 9">
    <name type="scientific">Nocardioides agariphilus</name>
    <dbReference type="NCBI Taxonomy" id="433664"/>
    <lineage>
        <taxon>Bacteria</taxon>
        <taxon>Bacillati</taxon>
        <taxon>Actinomycetota</taxon>
        <taxon>Actinomycetes</taxon>
        <taxon>Propionibacteriales</taxon>
        <taxon>Nocardioidaceae</taxon>
        <taxon>Nocardioides</taxon>
    </lineage>
</organism>
<evidence type="ECO:0000313" key="8">
    <source>
        <dbReference type="EMBL" id="MBF4769765.1"/>
    </source>
</evidence>
<dbReference type="RefSeq" id="WP_194697910.1">
    <property type="nucleotide sequence ID" value="NZ_JADKPO010000031.1"/>
</dbReference>
<dbReference type="EMBL" id="JADKPO010000031">
    <property type="protein sequence ID" value="MBF4769765.1"/>
    <property type="molecule type" value="Genomic_DNA"/>
</dbReference>
<dbReference type="PANTHER" id="PTHR42784">
    <property type="entry name" value="PYRANOSE 2-OXIDASE"/>
    <property type="match status" value="1"/>
</dbReference>
<keyword evidence="3" id="KW-0285">Flavoprotein</keyword>
<dbReference type="PANTHER" id="PTHR42784:SF1">
    <property type="entry name" value="PYRANOSE 2-OXIDASE"/>
    <property type="match status" value="1"/>
</dbReference>
<keyword evidence="4" id="KW-0274">FAD</keyword>
<evidence type="ECO:0000256" key="4">
    <source>
        <dbReference type="ARBA" id="ARBA00022827"/>
    </source>
</evidence>
<protein>
    <recommendedName>
        <fullName evidence="7">Glucose-methanol-choline oxidoreductase C-terminal domain-containing protein</fullName>
    </recommendedName>
</protein>
<evidence type="ECO:0000256" key="3">
    <source>
        <dbReference type="ARBA" id="ARBA00022630"/>
    </source>
</evidence>
<dbReference type="SUPFAM" id="SSF54373">
    <property type="entry name" value="FAD-linked reductases, C-terminal domain"/>
    <property type="match status" value="1"/>
</dbReference>
<comment type="similarity">
    <text evidence="2">Belongs to the GMC oxidoreductase family.</text>
</comment>
<feature type="region of interest" description="Disordered" evidence="6">
    <location>
        <begin position="230"/>
        <end position="249"/>
    </location>
</feature>
<dbReference type="SUPFAM" id="SSF51905">
    <property type="entry name" value="FAD/NAD(P)-binding domain"/>
    <property type="match status" value="1"/>
</dbReference>
<comment type="caution">
    <text evidence="8">The sequence shown here is derived from an EMBL/GenBank/DDBJ whole genome shotgun (WGS) entry which is preliminary data.</text>
</comment>
<name>A0A930VTT1_9ACTN</name>
<evidence type="ECO:0000256" key="1">
    <source>
        <dbReference type="ARBA" id="ARBA00001974"/>
    </source>
</evidence>
<reference evidence="8" key="1">
    <citation type="submission" date="2020-11" db="EMBL/GenBank/DDBJ databases">
        <title>Nocardioides cynanchi sp. nov., isolated from soil of rhizosphere of Cynanchum wilfordii.</title>
        <authorList>
            <person name="Lee J.-S."/>
            <person name="Suh M.K."/>
            <person name="Kim J.-S."/>
        </authorList>
    </citation>
    <scope>NUCLEOTIDE SEQUENCE</scope>
    <source>
        <strain evidence="8">KCTC 19276</strain>
    </source>
</reference>
<dbReference type="InterPro" id="IPR007867">
    <property type="entry name" value="GMC_OxRtase_C"/>
</dbReference>
<dbReference type="GO" id="GO:0016614">
    <property type="term" value="F:oxidoreductase activity, acting on CH-OH group of donors"/>
    <property type="evidence" value="ECO:0007669"/>
    <property type="project" value="InterPro"/>
</dbReference>
<keyword evidence="9" id="KW-1185">Reference proteome</keyword>
<evidence type="ECO:0000256" key="5">
    <source>
        <dbReference type="ARBA" id="ARBA00023002"/>
    </source>
</evidence>